<dbReference type="PROSITE" id="PS00373">
    <property type="entry name" value="GART"/>
    <property type="match status" value="1"/>
</dbReference>
<dbReference type="PANTHER" id="PTHR43369">
    <property type="entry name" value="PHOSPHORIBOSYLGLYCINAMIDE FORMYLTRANSFERASE"/>
    <property type="match status" value="1"/>
</dbReference>
<evidence type="ECO:0000256" key="6">
    <source>
        <dbReference type="HAMAP-Rule" id="MF_01930"/>
    </source>
</evidence>
<dbReference type="GO" id="GO:0004644">
    <property type="term" value="F:phosphoribosylglycinamide formyltransferase activity"/>
    <property type="evidence" value="ECO:0007669"/>
    <property type="project" value="UniProtKB-UniRule"/>
</dbReference>
<sequence length="205" mass="22822">MQSFAHFSRFCAAKGGFMGKNIAVLASGSGTNAENIIRYFREKGSARVALVLTNRQKAFVLERAKGLGVPCASLSKEEWESGEAVLAMLRRYDIDFVVLAGFLARVPDNVLHAYPDKMINIHPSLLPKFGGKGMYGDRVHEAVIAAGERESGITIHYTNERYDEGAVICQLKCPVLPDDTPDSLAQRIHQLEYEHYPRVIEQLLR</sequence>
<dbReference type="GO" id="GO:0005829">
    <property type="term" value="C:cytosol"/>
    <property type="evidence" value="ECO:0007669"/>
    <property type="project" value="TreeGrafter"/>
</dbReference>
<evidence type="ECO:0000256" key="2">
    <source>
        <dbReference type="ARBA" id="ARBA00022679"/>
    </source>
</evidence>
<feature type="binding site" evidence="6">
    <location>
        <begin position="30"/>
        <end position="32"/>
    </location>
    <ligand>
        <name>N(1)-(5-phospho-beta-D-ribosyl)glycinamide</name>
        <dbReference type="ChEBI" id="CHEBI:143788"/>
    </ligand>
</feature>
<protein>
    <recommendedName>
        <fullName evidence="6">Phosphoribosylglycinamide formyltransferase</fullName>
        <ecNumber evidence="6">2.1.2.2</ecNumber>
    </recommendedName>
    <alternativeName>
        <fullName evidence="6">5'-phosphoribosylglycinamide transformylase</fullName>
    </alternativeName>
    <alternativeName>
        <fullName evidence="6">GAR transformylase</fullName>
        <shortName evidence="6">GART</shortName>
    </alternativeName>
</protein>
<dbReference type="EC" id="2.1.2.2" evidence="6"/>
<keyword evidence="3 6" id="KW-0658">Purine biosynthesis</keyword>
<dbReference type="InterPro" id="IPR004607">
    <property type="entry name" value="GART"/>
</dbReference>
<organism evidence="8 9">
    <name type="scientific">Prevotella heparinolytica</name>
    <dbReference type="NCBI Taxonomy" id="28113"/>
    <lineage>
        <taxon>Bacteria</taxon>
        <taxon>Pseudomonadati</taxon>
        <taxon>Bacteroidota</taxon>
        <taxon>Bacteroidia</taxon>
        <taxon>Bacteroidales</taxon>
        <taxon>Bacteroidaceae</taxon>
        <taxon>Bacteroides</taxon>
    </lineage>
</organism>
<feature type="binding site" evidence="6">
    <location>
        <position position="120"/>
    </location>
    <ligand>
        <name>(6R)-10-formyltetrahydrofolate</name>
        <dbReference type="ChEBI" id="CHEBI:195366"/>
    </ligand>
</feature>
<comment type="catalytic activity">
    <reaction evidence="5 6">
        <text>N(1)-(5-phospho-beta-D-ribosyl)glycinamide + (6R)-10-formyltetrahydrofolate = N(2)-formyl-N(1)-(5-phospho-beta-D-ribosyl)glycinamide + (6S)-5,6,7,8-tetrahydrofolate + H(+)</text>
        <dbReference type="Rhea" id="RHEA:15053"/>
        <dbReference type="ChEBI" id="CHEBI:15378"/>
        <dbReference type="ChEBI" id="CHEBI:57453"/>
        <dbReference type="ChEBI" id="CHEBI:143788"/>
        <dbReference type="ChEBI" id="CHEBI:147286"/>
        <dbReference type="ChEBI" id="CHEBI:195366"/>
        <dbReference type="EC" id="2.1.2.2"/>
    </reaction>
</comment>
<dbReference type="HAMAP" id="MF_01930">
    <property type="entry name" value="PurN"/>
    <property type="match status" value="1"/>
</dbReference>
<name>A0A449I1V1_9BACE</name>
<evidence type="ECO:0000313" key="8">
    <source>
        <dbReference type="EMBL" id="VFB13386.1"/>
    </source>
</evidence>
<feature type="active site" description="Proton donor" evidence="6">
    <location>
        <position position="122"/>
    </location>
</feature>
<evidence type="ECO:0000256" key="3">
    <source>
        <dbReference type="ARBA" id="ARBA00022755"/>
    </source>
</evidence>
<reference evidence="8 9" key="1">
    <citation type="submission" date="2019-02" db="EMBL/GenBank/DDBJ databases">
        <authorList>
            <consortium name="Pathogen Informatics"/>
        </authorList>
    </citation>
    <scope>NUCLEOTIDE SEQUENCE [LARGE SCALE GENOMIC DNA]</scope>
    <source>
        <strain evidence="8 9">3012STDY7078512</strain>
    </source>
</reference>
<comment type="caution">
    <text evidence="6">Lacks conserved residue(s) required for the propagation of feature annotation.</text>
</comment>
<comment type="function">
    <text evidence="6">Catalyzes the transfer of a formyl group from 10-formyltetrahydrofolate to 5-phospho-ribosyl-glycinamide (GAR), producing 5-phospho-ribosyl-N-formylglycinamide (FGAR) and tetrahydrofolate.</text>
</comment>
<evidence type="ECO:0000256" key="4">
    <source>
        <dbReference type="ARBA" id="ARBA00038440"/>
    </source>
</evidence>
<dbReference type="EMBL" id="CAACYH010000004">
    <property type="protein sequence ID" value="VFB13386.1"/>
    <property type="molecule type" value="Genomic_DNA"/>
</dbReference>
<comment type="pathway">
    <text evidence="1 6">Purine metabolism; IMP biosynthesis via de novo pathway; N(2)-formyl-N(1)-(5-phospho-D-ribosyl)glycinamide from N(1)-(5-phospho-D-ribosyl)glycinamide (10-formyl THF route): step 1/1.</text>
</comment>
<dbReference type="AlphaFoldDB" id="A0A449I1V1"/>
<keyword evidence="2 6" id="KW-0808">Transferase</keyword>
<feature type="domain" description="Formyl transferase N-terminal" evidence="7">
    <location>
        <begin position="20"/>
        <end position="200"/>
    </location>
</feature>
<dbReference type="SUPFAM" id="SSF53328">
    <property type="entry name" value="Formyltransferase"/>
    <property type="match status" value="1"/>
</dbReference>
<dbReference type="Proteomes" id="UP000396835">
    <property type="component" value="Unassembled WGS sequence"/>
</dbReference>
<dbReference type="InterPro" id="IPR002376">
    <property type="entry name" value="Formyl_transf_N"/>
</dbReference>
<gene>
    <name evidence="6 8" type="primary">purN</name>
    <name evidence="8" type="ORF">NCTC7812_00910</name>
</gene>
<dbReference type="Gene3D" id="3.40.50.170">
    <property type="entry name" value="Formyl transferase, N-terminal domain"/>
    <property type="match status" value="1"/>
</dbReference>
<dbReference type="Pfam" id="PF00551">
    <property type="entry name" value="Formyl_trans_N"/>
    <property type="match status" value="1"/>
</dbReference>
<accession>A0A449I1V1</accession>
<evidence type="ECO:0000259" key="7">
    <source>
        <dbReference type="Pfam" id="PF00551"/>
    </source>
</evidence>
<comment type="similarity">
    <text evidence="4 6">Belongs to the GART family.</text>
</comment>
<dbReference type="CDD" id="cd08645">
    <property type="entry name" value="FMT_core_GART"/>
    <property type="match status" value="1"/>
</dbReference>
<evidence type="ECO:0000313" key="9">
    <source>
        <dbReference type="Proteomes" id="UP000396835"/>
    </source>
</evidence>
<evidence type="ECO:0000256" key="1">
    <source>
        <dbReference type="ARBA" id="ARBA00005054"/>
    </source>
</evidence>
<feature type="binding site" evidence="6">
    <location>
        <position position="76"/>
    </location>
    <ligand>
        <name>(6R)-10-formyltetrahydrofolate</name>
        <dbReference type="ChEBI" id="CHEBI:195366"/>
    </ligand>
</feature>
<evidence type="ECO:0000256" key="5">
    <source>
        <dbReference type="ARBA" id="ARBA00047664"/>
    </source>
</evidence>
<dbReference type="GO" id="GO:0006189">
    <property type="term" value="P:'de novo' IMP biosynthetic process"/>
    <property type="evidence" value="ECO:0007669"/>
    <property type="project" value="UniProtKB-UniRule"/>
</dbReference>
<dbReference type="InterPro" id="IPR001555">
    <property type="entry name" value="GART_AS"/>
</dbReference>
<dbReference type="NCBIfam" id="TIGR00639">
    <property type="entry name" value="PurN"/>
    <property type="match status" value="1"/>
</dbReference>
<dbReference type="InterPro" id="IPR036477">
    <property type="entry name" value="Formyl_transf_N_sf"/>
</dbReference>
<feature type="site" description="Raises pKa of active site His" evidence="6">
    <location>
        <position position="163"/>
    </location>
</feature>
<dbReference type="PANTHER" id="PTHR43369:SF2">
    <property type="entry name" value="PHOSPHORIBOSYLGLYCINAMIDE FORMYLTRANSFERASE"/>
    <property type="match status" value="1"/>
</dbReference>
<proteinExistence type="inferred from homology"/>
<dbReference type="UniPathway" id="UPA00074">
    <property type="reaction ID" value="UER00126"/>
</dbReference>